<dbReference type="InterPro" id="IPR006843">
    <property type="entry name" value="PAP/fibrillin_dom"/>
</dbReference>
<feature type="transmembrane region" description="Helical" evidence="10">
    <location>
        <begin position="1334"/>
        <end position="1357"/>
    </location>
</feature>
<evidence type="ECO:0000256" key="7">
    <source>
        <dbReference type="ARBA" id="ARBA00023136"/>
    </source>
</evidence>
<keyword evidence="7 10" id="KW-0472">Membrane</keyword>
<keyword evidence="6 10" id="KW-1133">Transmembrane helix</keyword>
<feature type="coiled-coil region" evidence="8">
    <location>
        <begin position="75"/>
        <end position="151"/>
    </location>
</feature>
<keyword evidence="4" id="KW-0934">Plastid</keyword>
<feature type="compositionally biased region" description="Polar residues" evidence="9">
    <location>
        <begin position="745"/>
        <end position="756"/>
    </location>
</feature>
<dbReference type="Gene3D" id="3.20.100.30">
    <property type="entry name" value="VTC, catalytic tunnel domain"/>
    <property type="match status" value="1"/>
</dbReference>
<dbReference type="InterPro" id="IPR042267">
    <property type="entry name" value="VTC_sf"/>
</dbReference>
<dbReference type="Pfam" id="PF03105">
    <property type="entry name" value="SPX"/>
    <property type="match status" value="1"/>
</dbReference>
<feature type="region of interest" description="Disordered" evidence="9">
    <location>
        <begin position="721"/>
        <end position="758"/>
    </location>
</feature>
<keyword evidence="13" id="KW-1185">Reference proteome</keyword>
<evidence type="ECO:0000256" key="1">
    <source>
        <dbReference type="ARBA" id="ARBA00004128"/>
    </source>
</evidence>
<dbReference type="PANTHER" id="PTHR46140">
    <property type="entry name" value="VACUOLAR TRANSPORTER CHAPERONE 1-RELATED"/>
    <property type="match status" value="1"/>
</dbReference>
<feature type="region of interest" description="Disordered" evidence="9">
    <location>
        <begin position="9"/>
        <end position="28"/>
    </location>
</feature>
<keyword evidence="5 10" id="KW-0812">Transmembrane</keyword>
<evidence type="ECO:0000313" key="12">
    <source>
        <dbReference type="EMBL" id="CAE7239541.1"/>
    </source>
</evidence>
<evidence type="ECO:0000256" key="9">
    <source>
        <dbReference type="SAM" id="MobiDB-lite"/>
    </source>
</evidence>
<evidence type="ECO:0000313" key="13">
    <source>
        <dbReference type="Proteomes" id="UP000604046"/>
    </source>
</evidence>
<evidence type="ECO:0000256" key="5">
    <source>
        <dbReference type="ARBA" id="ARBA00022692"/>
    </source>
</evidence>
<dbReference type="PROSITE" id="PS51382">
    <property type="entry name" value="SPX"/>
    <property type="match status" value="1"/>
</dbReference>
<sequence>MNKVISGYFDNAHRGLQRQQQGERVPSGAAVQLPPLRSEEEKMTLESSKAQSRSLGSLVEFTSDQARAGVQSDKYQQALQDNAQLMKKVRQMQEQLAITSAKKEAFRAQAARLEKEFKKGRDQSEALQKDLLEARREASQLTKESQEAMQMMTEMRKAHIQEVRLLQKGLQARGSGEMRNKVNEVADLVDKLGRAVLQRDENIREKTKAQVRLTKVEADLRALSEECGRLKRQNKSLSDQLREANRRARCIFCSLAICALALPCAFLLGVPGNGAPKRVAKRVRTARSAADATDALGALESLDASTLLGGVVAAGSAFAAFQAFQGQRRAALKQDLLSAVEASQRGADLAQNDRISALFAELEAVNPIPDPLTSGVSQLKGDWELLWTTSSAILGLGRPPFIRPAQDRPILQYLDPVGGVARNLEFTPLGPNRVDAEILPLGPEQREAFVSRLDDFLLFKQGAEERPGGTYLPQVEGLERTTVGVRFRVFTLFGLLPIPAPDSATGILQVTYLDEDLRLSRGDRGNLFVLRKVSSEMSAKFVPPRPDADAPDDSDEEFEHELLAFEQRFTILEEGPAGLDILASNLSKDKLNLEKRLKSSNENVDSLTASVGGWKRLSEEKDLEISDLTTKLDQMMREHAALEEAIAQKRREIEQQVAEEKAALEEKIQELQLEWLFLFNLRMKFGKLIKRVAPPSLLNQYVAYDVLKKAIAILQEAEKKRSEEASSSGAGDVASTDEQEVSEAFGNSTTSASGQPPESRFYELLNHEMQKVNRHFSLQLRSIVDNLKQAQTALFQHGKAGGSKDNLPVAAKYLQTAADVLVELDNYRTLNKTAFRKIAKKFDKGLTTKKPLSKWFMPQLEREQFVAYPLDSFLLALALGFGALRRFQPSQPSQPPRKASATGEERTTTLVLNGAGHIRALCTLVKNFDLVFPPQQGHFASNPESMSGEGLTLELQKLIRATGMGIMQSRLSSKTSTVYFDSPSAGFPLYQKLLAKDGPKGDSFAFRCRQTGNGEGSDLVELDRSSAALDVHAFTPVQQLGSPQAFLLQGRPDESSMVPSVQAAAEGLRAKLSAKDPALISALGEGGCETLDKFAEQVAGVCSTPGFQPVATIGASRHLLRSGNVRIAFDQDIQYTGSLGTGVQEDQAMTFPFCLIEVAGEDLASTPAWLEELRQDASLRQIPNFNVATYVLANLYHDTISPVPTWYEFFSESESAEKQDLNFALQSRADAREAQEAAANTQAWRKSIRLAGPEGLEVDGTSQEDARIIEPKNLLASERTMLEWMHTVFALAMIAIGLWRYSLTGHMKHTGGVDDREEARGLWLNPASKSRVALGGYALFLVLLSVCFAWYAVWSHLQRIKALVKNDQSERIFNRRTGPVAFAVCAGLGLLVHLALQMDSPH</sequence>
<dbReference type="PANTHER" id="PTHR46140:SF1">
    <property type="entry name" value="VACUOLAR TRANSPORTER CHAPERONE COMPLEX SUBUNIT 4-RELATED"/>
    <property type="match status" value="1"/>
</dbReference>
<feature type="transmembrane region" description="Helical" evidence="10">
    <location>
        <begin position="250"/>
        <end position="270"/>
    </location>
</feature>
<feature type="transmembrane region" description="Helical" evidence="10">
    <location>
        <begin position="1282"/>
        <end position="1301"/>
    </location>
</feature>
<dbReference type="InterPro" id="IPR004331">
    <property type="entry name" value="SPX_dom"/>
</dbReference>
<feature type="coiled-coil region" evidence="8">
    <location>
        <begin position="583"/>
        <end position="674"/>
    </location>
</feature>
<feature type="transmembrane region" description="Helical" evidence="10">
    <location>
        <begin position="1378"/>
        <end position="1396"/>
    </location>
</feature>
<evidence type="ECO:0000256" key="8">
    <source>
        <dbReference type="SAM" id="Coils"/>
    </source>
</evidence>
<dbReference type="Proteomes" id="UP000604046">
    <property type="component" value="Unassembled WGS sequence"/>
</dbReference>
<evidence type="ECO:0000259" key="11">
    <source>
        <dbReference type="PROSITE" id="PS51382"/>
    </source>
</evidence>
<evidence type="ECO:0000256" key="6">
    <source>
        <dbReference type="ARBA" id="ARBA00022989"/>
    </source>
</evidence>
<feature type="coiled-coil region" evidence="8">
    <location>
        <begin position="206"/>
        <end position="247"/>
    </location>
</feature>
<dbReference type="CDD" id="cd14447">
    <property type="entry name" value="SPX"/>
    <property type="match status" value="1"/>
</dbReference>
<feature type="domain" description="SPX" evidence="11">
    <location>
        <begin position="683"/>
        <end position="856"/>
    </location>
</feature>
<gene>
    <name evidence="12" type="primary">PAP4</name>
    <name evidence="12" type="ORF">SNAT2548_LOCUS10639</name>
</gene>
<dbReference type="Pfam" id="PF02656">
    <property type="entry name" value="DUF202"/>
    <property type="match status" value="1"/>
</dbReference>
<dbReference type="EMBL" id="CAJNDS010000890">
    <property type="protein sequence ID" value="CAE7239541.1"/>
    <property type="molecule type" value="Genomic_DNA"/>
</dbReference>
<evidence type="ECO:0000256" key="4">
    <source>
        <dbReference type="ARBA" id="ARBA00022640"/>
    </source>
</evidence>
<keyword evidence="3" id="KW-0926">Vacuole</keyword>
<evidence type="ECO:0000256" key="10">
    <source>
        <dbReference type="SAM" id="Phobius"/>
    </source>
</evidence>
<organism evidence="12 13">
    <name type="scientific">Symbiodinium natans</name>
    <dbReference type="NCBI Taxonomy" id="878477"/>
    <lineage>
        <taxon>Eukaryota</taxon>
        <taxon>Sar</taxon>
        <taxon>Alveolata</taxon>
        <taxon>Dinophyceae</taxon>
        <taxon>Suessiales</taxon>
        <taxon>Symbiodiniaceae</taxon>
        <taxon>Symbiodinium</taxon>
    </lineage>
</organism>
<comment type="subcellular location">
    <subcellularLocation>
        <location evidence="2">Plastid</location>
    </subcellularLocation>
    <subcellularLocation>
        <location evidence="1">Vacuole membrane</location>
        <topology evidence="1">Multi-pass membrane protein</topology>
    </subcellularLocation>
</comment>
<dbReference type="GO" id="GO:0005774">
    <property type="term" value="C:vacuolar membrane"/>
    <property type="evidence" value="ECO:0007669"/>
    <property type="project" value="UniProtKB-SubCell"/>
</dbReference>
<evidence type="ECO:0000256" key="3">
    <source>
        <dbReference type="ARBA" id="ARBA00022554"/>
    </source>
</evidence>
<dbReference type="Pfam" id="PF04755">
    <property type="entry name" value="PAP_fibrillin"/>
    <property type="match status" value="2"/>
</dbReference>
<protein>
    <submittedName>
        <fullName evidence="12">PAP4 protein</fullName>
    </submittedName>
</protein>
<evidence type="ECO:0000256" key="2">
    <source>
        <dbReference type="ARBA" id="ARBA00004474"/>
    </source>
</evidence>
<accession>A0A812L5N2</accession>
<dbReference type="InterPro" id="IPR051572">
    <property type="entry name" value="VTC_Complex_Subunit"/>
</dbReference>
<dbReference type="InterPro" id="IPR003807">
    <property type="entry name" value="DUF202"/>
</dbReference>
<comment type="caution">
    <text evidence="12">The sequence shown here is derived from an EMBL/GenBank/DDBJ whole genome shotgun (WGS) entry which is preliminary data.</text>
</comment>
<reference evidence="12" key="1">
    <citation type="submission" date="2021-02" db="EMBL/GenBank/DDBJ databases">
        <authorList>
            <person name="Dougan E. K."/>
            <person name="Rhodes N."/>
            <person name="Thang M."/>
            <person name="Chan C."/>
        </authorList>
    </citation>
    <scope>NUCLEOTIDE SEQUENCE</scope>
</reference>
<dbReference type="GO" id="GO:0006799">
    <property type="term" value="P:polyphosphate biosynthetic process"/>
    <property type="evidence" value="ECO:0007669"/>
    <property type="project" value="UniProtKB-ARBA"/>
</dbReference>
<name>A0A812L5N2_9DINO</name>
<proteinExistence type="predicted"/>
<dbReference type="OrthoDB" id="449574at2759"/>
<keyword evidence="8" id="KW-0175">Coiled coil</keyword>
<dbReference type="GO" id="GO:0009536">
    <property type="term" value="C:plastid"/>
    <property type="evidence" value="ECO:0007669"/>
    <property type="project" value="UniProtKB-SubCell"/>
</dbReference>